<evidence type="ECO:0000256" key="4">
    <source>
        <dbReference type="SAM" id="MobiDB-lite"/>
    </source>
</evidence>
<dbReference type="InterPro" id="IPR011032">
    <property type="entry name" value="GroES-like_sf"/>
</dbReference>
<accession>A0A0F4GHF5</accession>
<name>A0A0F4GHF5_9PEZI</name>
<protein>
    <recommendedName>
        <fullName evidence="5">Alcohol dehydrogenase-like N-terminal domain-containing protein</fullName>
    </recommendedName>
</protein>
<evidence type="ECO:0000256" key="2">
    <source>
        <dbReference type="ARBA" id="ARBA00022833"/>
    </source>
</evidence>
<proteinExistence type="predicted"/>
<dbReference type="PANTHER" id="PTHR43401:SF5">
    <property type="entry name" value="ALCOHOL DEHYDROGENASE-RELATED"/>
    <property type="match status" value="1"/>
</dbReference>
<dbReference type="InterPro" id="IPR013154">
    <property type="entry name" value="ADH-like_N"/>
</dbReference>
<organism evidence="6 7">
    <name type="scientific">Zymoseptoria brevis</name>
    <dbReference type="NCBI Taxonomy" id="1047168"/>
    <lineage>
        <taxon>Eukaryota</taxon>
        <taxon>Fungi</taxon>
        <taxon>Dikarya</taxon>
        <taxon>Ascomycota</taxon>
        <taxon>Pezizomycotina</taxon>
        <taxon>Dothideomycetes</taxon>
        <taxon>Dothideomycetidae</taxon>
        <taxon>Mycosphaerellales</taxon>
        <taxon>Mycosphaerellaceae</taxon>
        <taxon>Zymoseptoria</taxon>
    </lineage>
</organism>
<keyword evidence="3" id="KW-0560">Oxidoreductase</keyword>
<dbReference type="STRING" id="1047168.A0A0F4GHF5"/>
<dbReference type="PROSITE" id="PS00065">
    <property type="entry name" value="D_2_HYDROXYACID_DH_1"/>
    <property type="match status" value="1"/>
</dbReference>
<dbReference type="Gene3D" id="3.90.180.10">
    <property type="entry name" value="Medium-chain alcohol dehydrogenases, catalytic domain"/>
    <property type="match status" value="1"/>
</dbReference>
<evidence type="ECO:0000313" key="6">
    <source>
        <dbReference type="EMBL" id="KJX96437.1"/>
    </source>
</evidence>
<sequence length="200" mass="21476">MANELRRQTTHRPPQNTSPTGCPERPPGQTPSNGRLPQRLFDRDRPEPPPTWPQEFTLGHEGAGEIVALGSEVSKELFNIGDRVAIHCVPGCHDCIPCNNGWPQACREPGYGGYGLGRDGFFAECVACRADAAVKIPEGVRIQDAAISPDALLTAYHAVKHTADVKPDETIAIFGLGGLGLNGVQVAKHLGVKRIIVCDN</sequence>
<keyword evidence="2" id="KW-0862">Zinc</keyword>
<feature type="compositionally biased region" description="Polar residues" evidence="4">
    <location>
        <begin position="11"/>
        <end position="20"/>
    </location>
</feature>
<dbReference type="GO" id="GO:0008270">
    <property type="term" value="F:zinc ion binding"/>
    <property type="evidence" value="ECO:0007669"/>
    <property type="project" value="InterPro"/>
</dbReference>
<dbReference type="InterPro" id="IPR002328">
    <property type="entry name" value="ADH_Zn_CS"/>
</dbReference>
<dbReference type="Proteomes" id="UP000033647">
    <property type="component" value="Unassembled WGS sequence"/>
</dbReference>
<evidence type="ECO:0000256" key="1">
    <source>
        <dbReference type="ARBA" id="ARBA00022723"/>
    </source>
</evidence>
<evidence type="ECO:0000256" key="3">
    <source>
        <dbReference type="ARBA" id="ARBA00023002"/>
    </source>
</evidence>
<dbReference type="AlphaFoldDB" id="A0A0F4GHF5"/>
<keyword evidence="1" id="KW-0479">Metal-binding</keyword>
<gene>
    <name evidence="6" type="ORF">TI39_contig627g00011</name>
</gene>
<dbReference type="Gene3D" id="3.40.50.720">
    <property type="entry name" value="NAD(P)-binding Rossmann-like Domain"/>
    <property type="match status" value="1"/>
</dbReference>
<feature type="region of interest" description="Disordered" evidence="4">
    <location>
        <begin position="1"/>
        <end position="52"/>
    </location>
</feature>
<dbReference type="InterPro" id="IPR029752">
    <property type="entry name" value="D-isomer_DH_CS1"/>
</dbReference>
<dbReference type="GO" id="GO:0016491">
    <property type="term" value="F:oxidoreductase activity"/>
    <property type="evidence" value="ECO:0007669"/>
    <property type="project" value="UniProtKB-KW"/>
</dbReference>
<comment type="caution">
    <text evidence="6">The sequence shown here is derived from an EMBL/GenBank/DDBJ whole genome shotgun (WGS) entry which is preliminary data.</text>
</comment>
<feature type="domain" description="Alcohol dehydrogenase-like N-terminal" evidence="5">
    <location>
        <begin position="51"/>
        <end position="138"/>
    </location>
</feature>
<dbReference type="PROSITE" id="PS00059">
    <property type="entry name" value="ADH_ZINC"/>
    <property type="match status" value="1"/>
</dbReference>
<evidence type="ECO:0000259" key="5">
    <source>
        <dbReference type="Pfam" id="PF08240"/>
    </source>
</evidence>
<dbReference type="Pfam" id="PF08240">
    <property type="entry name" value="ADH_N"/>
    <property type="match status" value="1"/>
</dbReference>
<dbReference type="InterPro" id="IPR050129">
    <property type="entry name" value="Zn_alcohol_dh"/>
</dbReference>
<dbReference type="PANTHER" id="PTHR43401">
    <property type="entry name" value="L-THREONINE 3-DEHYDROGENASE"/>
    <property type="match status" value="1"/>
</dbReference>
<dbReference type="EMBL" id="LAFY01000619">
    <property type="protein sequence ID" value="KJX96437.1"/>
    <property type="molecule type" value="Genomic_DNA"/>
</dbReference>
<keyword evidence="7" id="KW-1185">Reference proteome</keyword>
<reference evidence="6 7" key="1">
    <citation type="submission" date="2015-03" db="EMBL/GenBank/DDBJ databases">
        <title>RNA-seq based gene annotation and comparative genomics of four Zymoseptoria species reveal species-specific pathogenicity related genes and transposable element activity.</title>
        <authorList>
            <person name="Grandaubert J."/>
            <person name="Bhattacharyya A."/>
            <person name="Stukenbrock E.H."/>
        </authorList>
    </citation>
    <scope>NUCLEOTIDE SEQUENCE [LARGE SCALE GENOMIC DNA]</scope>
    <source>
        <strain evidence="6 7">Zb18110</strain>
    </source>
</reference>
<dbReference type="OrthoDB" id="1879366at2759"/>
<dbReference type="SUPFAM" id="SSF50129">
    <property type="entry name" value="GroES-like"/>
    <property type="match status" value="1"/>
</dbReference>
<evidence type="ECO:0000313" key="7">
    <source>
        <dbReference type="Proteomes" id="UP000033647"/>
    </source>
</evidence>